<evidence type="ECO:0000256" key="6">
    <source>
        <dbReference type="ARBA" id="ARBA00023242"/>
    </source>
</evidence>
<gene>
    <name evidence="7" type="ORF">LTR25_008344</name>
</gene>
<keyword evidence="5" id="KW-0804">Transcription</keyword>
<keyword evidence="2" id="KW-0862">Zinc</keyword>
<keyword evidence="8" id="KW-1185">Reference proteome</keyword>
<dbReference type="GO" id="GO:0046872">
    <property type="term" value="F:metal ion binding"/>
    <property type="evidence" value="ECO:0007669"/>
    <property type="project" value="UniProtKB-KW"/>
</dbReference>
<dbReference type="PANTHER" id="PTHR36206:SF12">
    <property type="entry name" value="ASPERCRYPTIN BIOSYNTHESIS CLUSTER-SPECIFIC TRANSCRIPTION REGULATOR ATNN-RELATED"/>
    <property type="match status" value="1"/>
</dbReference>
<evidence type="ECO:0000256" key="3">
    <source>
        <dbReference type="ARBA" id="ARBA00023015"/>
    </source>
</evidence>
<evidence type="ECO:0000256" key="1">
    <source>
        <dbReference type="ARBA" id="ARBA00022723"/>
    </source>
</evidence>
<dbReference type="GO" id="GO:0003677">
    <property type="term" value="F:DNA binding"/>
    <property type="evidence" value="ECO:0007669"/>
    <property type="project" value="UniProtKB-KW"/>
</dbReference>
<evidence type="ECO:0000256" key="2">
    <source>
        <dbReference type="ARBA" id="ARBA00022833"/>
    </source>
</evidence>
<evidence type="ECO:0000256" key="5">
    <source>
        <dbReference type="ARBA" id="ARBA00023163"/>
    </source>
</evidence>
<evidence type="ECO:0000313" key="8">
    <source>
        <dbReference type="Proteomes" id="UP001345827"/>
    </source>
</evidence>
<dbReference type="InterPro" id="IPR052360">
    <property type="entry name" value="Transcr_Regulatory_Proteins"/>
</dbReference>
<reference evidence="7 8" key="1">
    <citation type="submission" date="2023-06" db="EMBL/GenBank/DDBJ databases">
        <title>Black Yeasts Isolated from many extreme environments.</title>
        <authorList>
            <person name="Coleine C."/>
            <person name="Stajich J.E."/>
            <person name="Selbmann L."/>
        </authorList>
    </citation>
    <scope>NUCLEOTIDE SEQUENCE [LARGE SCALE GENOMIC DNA]</scope>
    <source>
        <strain evidence="7 8">CCFEE 5887</strain>
    </source>
</reference>
<evidence type="ECO:0000256" key="4">
    <source>
        <dbReference type="ARBA" id="ARBA00023125"/>
    </source>
</evidence>
<sequence length="299" mass="33711">MALQYFLEIPAPRVAYNKENHFFAIILPQAVWTHPAIMEAMIALATLSASLHGTSTALWTDRPPLCHYSRAIRALVRSTSARHVALLVCLLLWLYEQFGNQHTRALFHRGSAAKLLAEWRTHELGRDRAMDDYIISYIEPALLTGLKITAPVKLCREVLTALSLRANRPTDNGKRCTYDETLKSLDACMNDFLAPRAREIPTSDDLMVRTVFAVLQMWNYQFECYSGLNWAVEGPILLSYATTLAMLAQITNLVEIKKNADWQRATEFLLEEASKLRRVQGDAVAHHSLLKGITLVTSG</sequence>
<accession>A0AAV9PZ83</accession>
<comment type="caution">
    <text evidence="7">The sequence shown here is derived from an EMBL/GenBank/DDBJ whole genome shotgun (WGS) entry which is preliminary data.</text>
</comment>
<evidence type="ECO:0000313" key="7">
    <source>
        <dbReference type="EMBL" id="KAK5532014.1"/>
    </source>
</evidence>
<name>A0AAV9PZ83_9PEZI</name>
<keyword evidence="1" id="KW-0479">Metal-binding</keyword>
<organism evidence="7 8">
    <name type="scientific">Vermiconidia calcicola</name>
    <dbReference type="NCBI Taxonomy" id="1690605"/>
    <lineage>
        <taxon>Eukaryota</taxon>
        <taxon>Fungi</taxon>
        <taxon>Dikarya</taxon>
        <taxon>Ascomycota</taxon>
        <taxon>Pezizomycotina</taxon>
        <taxon>Dothideomycetes</taxon>
        <taxon>Dothideomycetidae</taxon>
        <taxon>Mycosphaerellales</taxon>
        <taxon>Extremaceae</taxon>
        <taxon>Vermiconidia</taxon>
    </lineage>
</organism>
<keyword evidence="3" id="KW-0805">Transcription regulation</keyword>
<protein>
    <submittedName>
        <fullName evidence="7">Uncharacterized protein</fullName>
    </submittedName>
</protein>
<dbReference type="PANTHER" id="PTHR36206">
    <property type="entry name" value="ASPERCRYPTIN BIOSYNTHESIS CLUSTER-SPECIFIC TRANSCRIPTION REGULATOR ATNN-RELATED"/>
    <property type="match status" value="1"/>
</dbReference>
<dbReference type="EMBL" id="JAXLQG010000016">
    <property type="protein sequence ID" value="KAK5532014.1"/>
    <property type="molecule type" value="Genomic_DNA"/>
</dbReference>
<dbReference type="Proteomes" id="UP001345827">
    <property type="component" value="Unassembled WGS sequence"/>
</dbReference>
<keyword evidence="6" id="KW-0539">Nucleus</keyword>
<dbReference type="AlphaFoldDB" id="A0AAV9PZ83"/>
<proteinExistence type="predicted"/>
<keyword evidence="4" id="KW-0238">DNA-binding</keyword>